<protein>
    <submittedName>
        <fullName evidence="1">Uncharacterized protein</fullName>
    </submittedName>
</protein>
<dbReference type="EMBL" id="JAINZZ010000077">
    <property type="protein sequence ID" value="MBY8882559.1"/>
    <property type="molecule type" value="Genomic_DNA"/>
</dbReference>
<evidence type="ECO:0000313" key="2">
    <source>
        <dbReference type="Proteomes" id="UP000778578"/>
    </source>
</evidence>
<reference evidence="1 2" key="1">
    <citation type="submission" date="2021-08" db="EMBL/GenBank/DDBJ databases">
        <title>WGS of actinomycetes from Thailand.</title>
        <authorList>
            <person name="Thawai C."/>
        </authorList>
    </citation>
    <scope>NUCLEOTIDE SEQUENCE [LARGE SCALE GENOMIC DNA]</scope>
    <source>
        <strain evidence="1 2">PLK6-54</strain>
    </source>
</reference>
<evidence type="ECO:0000313" key="1">
    <source>
        <dbReference type="EMBL" id="MBY8882559.1"/>
    </source>
</evidence>
<dbReference type="Proteomes" id="UP000778578">
    <property type="component" value="Unassembled WGS sequence"/>
</dbReference>
<sequence>MADVSAVPENLFAYSDQCTGAATELQNWIRTVLGPAIDDYENGGGLCLPLSAAYASSQVASVAAVDKEVRLVGRAFQQAGAPTARPGMKQQYLAREQDMESALRTLEQTAQHQGQVDAGTALAGTLGEHPSPDDLARVSQALDAHSGDPYFTAGFFNHLDSARIAQLLGRGSTVQALVSAYASGALSRTASANVVRVLGWLQGEDVSPQHPHITAAEQTALLKALAADSTAAANFARSLSSGQIRNLFFGLGPVLNPDLRVNLLNTLTSGEWGTRDPELAHTILAHVSSAVFADGAPELPPDELDPLLAAFTHLYTAGADQSIPPPDASNPRGWADAYGKRVGGEIAPLLRAVKSMGPESNNPLFRSMIQGGYLNVLFMPTAVLAPESVVGAIGFTAVVGALQSFAGNYDPLAEVLKEYMPDGADKHNAGRLNEVITDSAGSLMISSLISRHLVTPNDGGPPVHFTGDQQADAALLKNVLAARGHYHVGNDEHAPTVDDMIDHFIAHEATTLDKNAW</sequence>
<proteinExistence type="predicted"/>
<name>A0ABS7QIQ3_9ACTN</name>
<accession>A0ABS7QIQ3</accession>
<dbReference type="RefSeq" id="WP_222968969.1">
    <property type="nucleotide sequence ID" value="NZ_JAINZZ010000077.1"/>
</dbReference>
<gene>
    <name evidence="1" type="ORF">K7862_33700</name>
</gene>
<keyword evidence="2" id="KW-1185">Reference proteome</keyword>
<comment type="caution">
    <text evidence="1">The sequence shown here is derived from an EMBL/GenBank/DDBJ whole genome shotgun (WGS) entry which is preliminary data.</text>
</comment>
<organism evidence="1 2">
    <name type="scientific">Actinacidiphila acidipaludis</name>
    <dbReference type="NCBI Taxonomy" id="2873382"/>
    <lineage>
        <taxon>Bacteria</taxon>
        <taxon>Bacillati</taxon>
        <taxon>Actinomycetota</taxon>
        <taxon>Actinomycetes</taxon>
        <taxon>Kitasatosporales</taxon>
        <taxon>Streptomycetaceae</taxon>
        <taxon>Actinacidiphila</taxon>
    </lineage>
</organism>